<accession>A0AAD9HT60</accession>
<comment type="caution">
    <text evidence="2">The sequence shown here is derived from an EMBL/GenBank/DDBJ whole genome shotgun (WGS) entry which is preliminary data.</text>
</comment>
<organism evidence="2 3">
    <name type="scientific">Colletotrichum zoysiae</name>
    <dbReference type="NCBI Taxonomy" id="1216348"/>
    <lineage>
        <taxon>Eukaryota</taxon>
        <taxon>Fungi</taxon>
        <taxon>Dikarya</taxon>
        <taxon>Ascomycota</taxon>
        <taxon>Pezizomycotina</taxon>
        <taxon>Sordariomycetes</taxon>
        <taxon>Hypocreomycetidae</taxon>
        <taxon>Glomerellales</taxon>
        <taxon>Glomerellaceae</taxon>
        <taxon>Colletotrichum</taxon>
        <taxon>Colletotrichum graminicola species complex</taxon>
    </lineage>
</organism>
<keyword evidence="3" id="KW-1185">Reference proteome</keyword>
<feature type="region of interest" description="Disordered" evidence="1">
    <location>
        <begin position="26"/>
        <end position="50"/>
    </location>
</feature>
<dbReference type="EMBL" id="MU842813">
    <property type="protein sequence ID" value="KAK2034628.1"/>
    <property type="molecule type" value="Genomic_DNA"/>
</dbReference>
<reference evidence="2" key="1">
    <citation type="submission" date="2021-06" db="EMBL/GenBank/DDBJ databases">
        <title>Comparative genomics, transcriptomics and evolutionary studies reveal genomic signatures of adaptation to plant cell wall in hemibiotrophic fungi.</title>
        <authorList>
            <consortium name="DOE Joint Genome Institute"/>
            <person name="Baroncelli R."/>
            <person name="Diaz J.F."/>
            <person name="Benocci T."/>
            <person name="Peng M."/>
            <person name="Battaglia E."/>
            <person name="Haridas S."/>
            <person name="Andreopoulos W."/>
            <person name="Labutti K."/>
            <person name="Pangilinan J."/>
            <person name="Floch G.L."/>
            <person name="Makela M.R."/>
            <person name="Henrissat B."/>
            <person name="Grigoriev I.V."/>
            <person name="Crouch J.A."/>
            <person name="De Vries R.P."/>
            <person name="Sukno S.A."/>
            <person name="Thon M.R."/>
        </authorList>
    </citation>
    <scope>NUCLEOTIDE SEQUENCE</scope>
    <source>
        <strain evidence="2">MAFF235873</strain>
    </source>
</reference>
<name>A0AAD9HT60_9PEZI</name>
<proteinExistence type="predicted"/>
<sequence>MPPRIDVRLRVLTRLASVLPREIPVQYDVPSNDSGGSSSKRPPLTRANRFPRPCRIPLEVAIPFVSRRPPLPASLNDFRFRKQGRPPDLLPLSIHKICYHGGMGMSKVHCRESHQGRDGQAEWQAARQSGSGTVLVIANRLHHDGVYDIDGTRCKRPAGSRNSPRIP</sequence>
<feature type="compositionally biased region" description="Polar residues" evidence="1">
    <location>
        <begin position="29"/>
        <end position="40"/>
    </location>
</feature>
<protein>
    <submittedName>
        <fullName evidence="2">Uncharacterized protein</fullName>
    </submittedName>
</protein>
<evidence type="ECO:0000256" key="1">
    <source>
        <dbReference type="SAM" id="MobiDB-lite"/>
    </source>
</evidence>
<evidence type="ECO:0000313" key="2">
    <source>
        <dbReference type="EMBL" id="KAK2034628.1"/>
    </source>
</evidence>
<gene>
    <name evidence="2" type="ORF">LX32DRAFT_371494</name>
</gene>
<dbReference type="Proteomes" id="UP001232148">
    <property type="component" value="Unassembled WGS sequence"/>
</dbReference>
<dbReference type="AlphaFoldDB" id="A0AAD9HT60"/>
<evidence type="ECO:0000313" key="3">
    <source>
        <dbReference type="Proteomes" id="UP001232148"/>
    </source>
</evidence>